<protein>
    <submittedName>
        <fullName evidence="2">Reverse transcriptase domain-containing protein</fullName>
    </submittedName>
</protein>
<accession>A0A699JH72</accession>
<evidence type="ECO:0000256" key="1">
    <source>
        <dbReference type="SAM" id="MobiDB-lite"/>
    </source>
</evidence>
<feature type="compositionally biased region" description="Basic and acidic residues" evidence="1">
    <location>
        <begin position="146"/>
        <end position="162"/>
    </location>
</feature>
<organism evidence="2">
    <name type="scientific">Tanacetum cinerariifolium</name>
    <name type="common">Dalmatian daisy</name>
    <name type="synonym">Chrysanthemum cinerariifolium</name>
    <dbReference type="NCBI Taxonomy" id="118510"/>
    <lineage>
        <taxon>Eukaryota</taxon>
        <taxon>Viridiplantae</taxon>
        <taxon>Streptophyta</taxon>
        <taxon>Embryophyta</taxon>
        <taxon>Tracheophyta</taxon>
        <taxon>Spermatophyta</taxon>
        <taxon>Magnoliopsida</taxon>
        <taxon>eudicotyledons</taxon>
        <taxon>Gunneridae</taxon>
        <taxon>Pentapetalae</taxon>
        <taxon>asterids</taxon>
        <taxon>campanulids</taxon>
        <taxon>Asterales</taxon>
        <taxon>Asteraceae</taxon>
        <taxon>Asteroideae</taxon>
        <taxon>Anthemideae</taxon>
        <taxon>Anthemidinae</taxon>
        <taxon>Tanacetum</taxon>
    </lineage>
</organism>
<evidence type="ECO:0000313" key="2">
    <source>
        <dbReference type="EMBL" id="GFA34137.1"/>
    </source>
</evidence>
<feature type="compositionally biased region" description="Polar residues" evidence="1">
    <location>
        <begin position="98"/>
        <end position="110"/>
    </location>
</feature>
<name>A0A699JH72_TANCI</name>
<dbReference type="GO" id="GO:0003964">
    <property type="term" value="F:RNA-directed DNA polymerase activity"/>
    <property type="evidence" value="ECO:0007669"/>
    <property type="project" value="UniProtKB-KW"/>
</dbReference>
<keyword evidence="2" id="KW-0548">Nucleotidyltransferase</keyword>
<keyword evidence="2" id="KW-0808">Transferase</keyword>
<proteinExistence type="predicted"/>
<dbReference type="EMBL" id="BKCJ010407485">
    <property type="protein sequence ID" value="GFA34137.1"/>
    <property type="molecule type" value="Genomic_DNA"/>
</dbReference>
<sequence>YTTVFLKILPVSTQAEPIFTPPTFVVRSTVGKGNEQTPENLNRPASDAALREYCDKHYHQLLPLIAEKVHQGKAHQDKLKEVKARLNFEGCSRRNSKIQEASQHLESRTPNLKGEPEMRRRLGKKRGLFNRLGGGDKGRSVSAHSSDSKPQRHRNAQREAESRYQSSRSKKWNPFSESVTTKERLHKERKRSRKVKIAEEDTIEFVIISFLLALTLVVEL</sequence>
<dbReference type="AlphaFoldDB" id="A0A699JH72"/>
<reference evidence="2" key="1">
    <citation type="journal article" date="2019" name="Sci. Rep.">
        <title>Draft genome of Tanacetum cinerariifolium, the natural source of mosquito coil.</title>
        <authorList>
            <person name="Yamashiro T."/>
            <person name="Shiraishi A."/>
            <person name="Satake H."/>
            <person name="Nakayama K."/>
        </authorList>
    </citation>
    <scope>NUCLEOTIDE SEQUENCE</scope>
</reference>
<feature type="non-terminal residue" evidence="2">
    <location>
        <position position="1"/>
    </location>
</feature>
<feature type="region of interest" description="Disordered" evidence="1">
    <location>
        <begin position="95"/>
        <end position="193"/>
    </location>
</feature>
<keyword evidence="2" id="KW-0695">RNA-directed DNA polymerase</keyword>
<gene>
    <name evidence="2" type="ORF">Tci_606109</name>
</gene>
<comment type="caution">
    <text evidence="2">The sequence shown here is derived from an EMBL/GenBank/DDBJ whole genome shotgun (WGS) entry which is preliminary data.</text>
</comment>